<dbReference type="InterPro" id="IPR011545">
    <property type="entry name" value="DEAD/DEAH_box_helicase_dom"/>
</dbReference>
<dbReference type="Pfam" id="PF17764">
    <property type="entry name" value="PriA_3primeBD"/>
    <property type="match status" value="1"/>
</dbReference>
<feature type="binding site" evidence="12">
    <location>
        <position position="402"/>
    </location>
    <ligand>
        <name>Zn(2+)</name>
        <dbReference type="ChEBI" id="CHEBI:29105"/>
        <label>2</label>
    </ligand>
</feature>
<gene>
    <name evidence="12 14" type="primary">priA</name>
    <name evidence="14" type="ORF">CPBP_00310</name>
</gene>
<dbReference type="Gene3D" id="3.40.1440.60">
    <property type="entry name" value="PriA, 3(prime) DNA-binding domain"/>
    <property type="match status" value="1"/>
</dbReference>
<evidence type="ECO:0000256" key="1">
    <source>
        <dbReference type="ARBA" id="ARBA00022515"/>
    </source>
</evidence>
<dbReference type="RefSeq" id="WP_350332299.1">
    <property type="nucleotide sequence ID" value="NZ_CP054719.1"/>
</dbReference>
<dbReference type="Pfam" id="PF18074">
    <property type="entry name" value="PriA_C"/>
    <property type="match status" value="1"/>
</dbReference>
<comment type="catalytic activity">
    <reaction evidence="12">
        <text>Couples ATP hydrolysis with the unwinding of duplex DNA by translocating in the 3'-5' direction.</text>
        <dbReference type="EC" id="5.6.2.4"/>
    </reaction>
</comment>
<dbReference type="GO" id="GO:1990077">
    <property type="term" value="C:primosome complex"/>
    <property type="evidence" value="ECO:0007669"/>
    <property type="project" value="UniProtKB-UniRule"/>
</dbReference>
<keyword evidence="9 12" id="KW-0238">DNA-binding</keyword>
<feature type="binding site" evidence="12">
    <location>
        <position position="378"/>
    </location>
    <ligand>
        <name>Zn(2+)</name>
        <dbReference type="ChEBI" id="CHEBI:29105"/>
        <label>2</label>
    </ligand>
</feature>
<dbReference type="HAMAP" id="MF_00983">
    <property type="entry name" value="PriA"/>
    <property type="match status" value="1"/>
</dbReference>
<keyword evidence="5 12" id="KW-0378">Hydrolase</keyword>
<dbReference type="Pfam" id="PF00270">
    <property type="entry name" value="DEAD"/>
    <property type="match status" value="1"/>
</dbReference>
<feature type="domain" description="Helicase ATP-binding" evidence="13">
    <location>
        <begin position="140"/>
        <end position="306"/>
    </location>
</feature>
<keyword evidence="3 12" id="KW-0479">Metal-binding</keyword>
<dbReference type="GO" id="GO:0043138">
    <property type="term" value="F:3'-5' DNA helicase activity"/>
    <property type="evidence" value="ECO:0007669"/>
    <property type="project" value="UniProtKB-EC"/>
</dbReference>
<accession>A0A7L9RT57</accession>
<dbReference type="GO" id="GO:0006310">
    <property type="term" value="P:DNA recombination"/>
    <property type="evidence" value="ECO:0007669"/>
    <property type="project" value="InterPro"/>
</dbReference>
<evidence type="ECO:0000256" key="3">
    <source>
        <dbReference type="ARBA" id="ARBA00022723"/>
    </source>
</evidence>
<dbReference type="GO" id="GO:0005524">
    <property type="term" value="F:ATP binding"/>
    <property type="evidence" value="ECO:0007669"/>
    <property type="project" value="UniProtKB-UniRule"/>
</dbReference>
<dbReference type="GO" id="GO:0006269">
    <property type="term" value="P:DNA replication, synthesis of primer"/>
    <property type="evidence" value="ECO:0007669"/>
    <property type="project" value="UniProtKB-KW"/>
</dbReference>
<dbReference type="NCBIfam" id="TIGR00595">
    <property type="entry name" value="priA"/>
    <property type="match status" value="1"/>
</dbReference>
<comment type="subunit">
    <text evidence="12">Component of the replication restart primosome.</text>
</comment>
<reference evidence="14 15" key="1">
    <citation type="submission" date="2020-06" db="EMBL/GenBank/DDBJ databases">
        <title>The endosymbiont of the kinetoplastid Bodo saltans is a Paracaedibacter-like alpha-proteobacterium possessing a putative toxin-antitoxin system.</title>
        <authorList>
            <person name="Midha S."/>
            <person name="Rigden D.J."/>
            <person name="Siozios S."/>
            <person name="Hurst G.D.D."/>
            <person name="Jackson A.P."/>
        </authorList>
    </citation>
    <scope>NUCLEOTIDE SEQUENCE [LARGE SCALE GENOMIC DNA]</scope>
    <source>
        <strain evidence="14">Lake Konstanz</strain>
    </source>
</reference>
<feature type="binding site" evidence="12">
    <location>
        <position position="399"/>
    </location>
    <ligand>
        <name>Zn(2+)</name>
        <dbReference type="ChEBI" id="CHEBI:29105"/>
        <label>2</label>
    </ligand>
</feature>
<dbReference type="GO" id="GO:0008270">
    <property type="term" value="F:zinc ion binding"/>
    <property type="evidence" value="ECO:0007669"/>
    <property type="project" value="UniProtKB-UniRule"/>
</dbReference>
<dbReference type="EMBL" id="CP054719">
    <property type="protein sequence ID" value="QOL19548.1"/>
    <property type="molecule type" value="Genomic_DNA"/>
</dbReference>
<dbReference type="AlphaFoldDB" id="A0A7L9RT57"/>
<comment type="cofactor">
    <cofactor evidence="12">
        <name>Zn(2+)</name>
        <dbReference type="ChEBI" id="CHEBI:29105"/>
    </cofactor>
    <text evidence="12">Binds 2 zinc ions per subunit.</text>
</comment>
<dbReference type="GO" id="GO:0006302">
    <property type="term" value="P:double-strand break repair"/>
    <property type="evidence" value="ECO:0007669"/>
    <property type="project" value="InterPro"/>
</dbReference>
<dbReference type="InterPro" id="IPR041236">
    <property type="entry name" value="PriA_C"/>
</dbReference>
<organism evidence="14 15">
    <name type="scientific">Candidatus Bodocaedibacter vickermanii</name>
    <dbReference type="NCBI Taxonomy" id="2741701"/>
    <lineage>
        <taxon>Bacteria</taxon>
        <taxon>Pseudomonadati</taxon>
        <taxon>Pseudomonadota</taxon>
        <taxon>Alphaproteobacteria</taxon>
        <taxon>Holosporales</taxon>
        <taxon>Candidatus Paracaedibacteraceae</taxon>
        <taxon>Candidatus Bodocaedibacter</taxon>
    </lineage>
</organism>
<keyword evidence="15" id="KW-1185">Reference proteome</keyword>
<feature type="binding site" evidence="12">
    <location>
        <position position="381"/>
    </location>
    <ligand>
        <name>Zn(2+)</name>
        <dbReference type="ChEBI" id="CHEBI:29105"/>
        <label>2</label>
    </ligand>
</feature>
<dbReference type="Proteomes" id="UP000594001">
    <property type="component" value="Chromosome"/>
</dbReference>
<evidence type="ECO:0000256" key="7">
    <source>
        <dbReference type="ARBA" id="ARBA00022833"/>
    </source>
</evidence>
<dbReference type="InterPro" id="IPR042115">
    <property type="entry name" value="PriA_3primeBD_sf"/>
</dbReference>
<dbReference type="SMART" id="SM00487">
    <property type="entry name" value="DEXDc"/>
    <property type="match status" value="1"/>
</dbReference>
<dbReference type="InterPro" id="IPR001650">
    <property type="entry name" value="Helicase_C-like"/>
</dbReference>
<dbReference type="SMART" id="SM00490">
    <property type="entry name" value="HELICc"/>
    <property type="match status" value="1"/>
</dbReference>
<dbReference type="PANTHER" id="PTHR30580">
    <property type="entry name" value="PRIMOSOMAL PROTEIN N"/>
    <property type="match status" value="1"/>
</dbReference>
<dbReference type="InterPro" id="IPR027417">
    <property type="entry name" value="P-loop_NTPase"/>
</dbReference>
<dbReference type="InterPro" id="IPR014001">
    <property type="entry name" value="Helicase_ATP-bd"/>
</dbReference>
<dbReference type="GO" id="GO:0003677">
    <property type="term" value="F:DNA binding"/>
    <property type="evidence" value="ECO:0007669"/>
    <property type="project" value="UniProtKB-UniRule"/>
</dbReference>
<dbReference type="InterPro" id="IPR005259">
    <property type="entry name" value="PriA"/>
</dbReference>
<keyword evidence="2 12" id="KW-0235">DNA replication</keyword>
<dbReference type="KEGG" id="pbal:CPBP_00310"/>
<keyword evidence="4 12" id="KW-0547">Nucleotide-binding</keyword>
<evidence type="ECO:0000256" key="12">
    <source>
        <dbReference type="HAMAP-Rule" id="MF_00983"/>
    </source>
</evidence>
<proteinExistence type="inferred from homology"/>
<evidence type="ECO:0000256" key="8">
    <source>
        <dbReference type="ARBA" id="ARBA00022840"/>
    </source>
</evidence>
<comment type="catalytic activity">
    <reaction evidence="11 12">
        <text>ATP + H2O = ADP + phosphate + H(+)</text>
        <dbReference type="Rhea" id="RHEA:13065"/>
        <dbReference type="ChEBI" id="CHEBI:15377"/>
        <dbReference type="ChEBI" id="CHEBI:15378"/>
        <dbReference type="ChEBI" id="CHEBI:30616"/>
        <dbReference type="ChEBI" id="CHEBI:43474"/>
        <dbReference type="ChEBI" id="CHEBI:456216"/>
        <dbReference type="EC" id="5.6.2.4"/>
    </reaction>
</comment>
<feature type="binding site" evidence="12">
    <location>
        <position position="372"/>
    </location>
    <ligand>
        <name>Zn(2+)</name>
        <dbReference type="ChEBI" id="CHEBI:29105"/>
        <label>1</label>
    </ligand>
</feature>
<protein>
    <recommendedName>
        <fullName evidence="12">Replication restart protein PriA</fullName>
    </recommendedName>
    <alternativeName>
        <fullName evidence="12">ATP-dependent DNA helicase PriA</fullName>
        <ecNumber evidence="12">5.6.2.4</ecNumber>
    </alternativeName>
    <alternativeName>
        <fullName evidence="12">DNA 3'-5' helicase PriA</fullName>
    </alternativeName>
</protein>
<dbReference type="GO" id="GO:0006270">
    <property type="term" value="P:DNA replication initiation"/>
    <property type="evidence" value="ECO:0007669"/>
    <property type="project" value="TreeGrafter"/>
</dbReference>
<keyword evidence="8 12" id="KW-0067">ATP-binding</keyword>
<dbReference type="FunFam" id="3.40.50.300:FF:000489">
    <property type="entry name" value="Primosome assembly protein PriA"/>
    <property type="match status" value="1"/>
</dbReference>
<dbReference type="EC" id="5.6.2.4" evidence="12"/>
<keyword evidence="6 12" id="KW-0347">Helicase</keyword>
<evidence type="ECO:0000256" key="9">
    <source>
        <dbReference type="ARBA" id="ARBA00023125"/>
    </source>
</evidence>
<dbReference type="Pfam" id="PF00271">
    <property type="entry name" value="Helicase_C"/>
    <property type="match status" value="1"/>
</dbReference>
<sequence>MHFRYDILLPLPQDQLYTYLSDHPLEIGTLVDVPFGKRNVPGVIWNETDPNYHPEFQIKPINQAWDLPPLSNATRKLIDWSAPYYMTPRGNCLKMTLTGLPDVGYAPRKKYGNFIDPKDCPRDFPLTPDQTIAAESIQTAIRSNTYKTFLLDGVTGSGKTEVYYEALLEAIRQERQVLILLPEITLTQQWLDRFKHRFGVLPARWHSSLKQTERLHTWQQIINGHASVVVGARSALFLPFKRLGLIVVDEEHDGSYKQDEGVHYHARDLAVVRARFESCPLVLASATPSIESYHNANEGKYALLTLSERFGSAGTPTAHVIDLRQKTEQVGRGHYVSTSLIKAVHETVKRNEQAILFLNRRGFAPLTLCTECGHKVACPDCSAHMVHHRTHASYATLQCHHCGLSIKAHSDCHDCGSVGTLSEWGVGIDRLTDEIKQKCPDARIMTVSSDHITHETHLEELYHALNNHTVDIVIGTQLMAKGHDFSNVTLVGIVDADSGLMAQDVRAAEHTYQLLHQVAGRCGRGDKPGHVYIQTFAPHHPVIQALKTFDRDTFLYLELHNRETGHLPPFSRQAGLVITADTEDLVKQVCGHLLQTAPQKPDVMVFGPAPAPLMKLRGKYRYRFLIQSSKQTLLQPYLHTWLNAVNIPRNIKLTLDIDPISFY</sequence>
<feature type="binding site" evidence="12">
    <location>
        <position position="412"/>
    </location>
    <ligand>
        <name>Zn(2+)</name>
        <dbReference type="ChEBI" id="CHEBI:29105"/>
        <label>1</label>
    </ligand>
</feature>
<dbReference type="Gene3D" id="3.40.50.300">
    <property type="entry name" value="P-loop containing nucleotide triphosphate hydrolases"/>
    <property type="match status" value="2"/>
</dbReference>
<evidence type="ECO:0000256" key="4">
    <source>
        <dbReference type="ARBA" id="ARBA00022741"/>
    </source>
</evidence>
<evidence type="ECO:0000313" key="15">
    <source>
        <dbReference type="Proteomes" id="UP000594001"/>
    </source>
</evidence>
<dbReference type="PROSITE" id="PS51192">
    <property type="entry name" value="HELICASE_ATP_BIND_1"/>
    <property type="match status" value="1"/>
</dbReference>
<keyword evidence="10 12" id="KW-0413">Isomerase</keyword>
<comment type="function">
    <text evidence="12">Initiates the restart of stalled replication forks, which reloads the replicative helicase on sites other than the origin of replication. Recognizes and binds to abandoned replication forks and remodels them to uncover a helicase loading site. Promotes assembly of the primosome at these replication forks.</text>
</comment>
<evidence type="ECO:0000256" key="6">
    <source>
        <dbReference type="ARBA" id="ARBA00022806"/>
    </source>
</evidence>
<dbReference type="CDD" id="cd17929">
    <property type="entry name" value="DEXHc_priA"/>
    <property type="match status" value="1"/>
</dbReference>
<comment type="similarity">
    <text evidence="12">Belongs to the helicase family. PriA subfamily.</text>
</comment>
<keyword evidence="7 12" id="KW-0862">Zinc</keyword>
<dbReference type="GO" id="GO:0016787">
    <property type="term" value="F:hydrolase activity"/>
    <property type="evidence" value="ECO:0007669"/>
    <property type="project" value="UniProtKB-KW"/>
</dbReference>
<evidence type="ECO:0000313" key="14">
    <source>
        <dbReference type="EMBL" id="QOL19548.1"/>
    </source>
</evidence>
<name>A0A7L9RT57_9PROT</name>
<feature type="binding site" evidence="12">
    <location>
        <position position="369"/>
    </location>
    <ligand>
        <name>Zn(2+)</name>
        <dbReference type="ChEBI" id="CHEBI:29105"/>
        <label>1</label>
    </ligand>
</feature>
<evidence type="ECO:0000256" key="5">
    <source>
        <dbReference type="ARBA" id="ARBA00022801"/>
    </source>
</evidence>
<dbReference type="InterPro" id="IPR041222">
    <property type="entry name" value="PriA_3primeBD"/>
</dbReference>
<dbReference type="PANTHER" id="PTHR30580:SF0">
    <property type="entry name" value="PRIMOSOMAL PROTEIN N"/>
    <property type="match status" value="1"/>
</dbReference>
<evidence type="ECO:0000256" key="11">
    <source>
        <dbReference type="ARBA" id="ARBA00048988"/>
    </source>
</evidence>
<keyword evidence="1 12" id="KW-0639">Primosome</keyword>
<evidence type="ECO:0000256" key="10">
    <source>
        <dbReference type="ARBA" id="ARBA00023235"/>
    </source>
</evidence>
<feature type="binding site" evidence="12">
    <location>
        <position position="415"/>
    </location>
    <ligand>
        <name>Zn(2+)</name>
        <dbReference type="ChEBI" id="CHEBI:29105"/>
        <label>1</label>
    </ligand>
</feature>
<dbReference type="SUPFAM" id="SSF52540">
    <property type="entry name" value="P-loop containing nucleoside triphosphate hydrolases"/>
    <property type="match status" value="2"/>
</dbReference>
<evidence type="ECO:0000256" key="2">
    <source>
        <dbReference type="ARBA" id="ARBA00022705"/>
    </source>
</evidence>
<evidence type="ECO:0000259" key="13">
    <source>
        <dbReference type="PROSITE" id="PS51192"/>
    </source>
</evidence>